<feature type="domain" description="Uroporphyrinogen decarboxylase (URO-D)" evidence="1">
    <location>
        <begin position="182"/>
        <end position="363"/>
    </location>
</feature>
<gene>
    <name evidence="2" type="ORF">NQ502_08085</name>
</gene>
<dbReference type="Proteomes" id="UP001060164">
    <property type="component" value="Chromosome"/>
</dbReference>
<dbReference type="EMBL" id="CP102290">
    <property type="protein sequence ID" value="UWP61384.1"/>
    <property type="molecule type" value="Genomic_DNA"/>
</dbReference>
<dbReference type="PANTHER" id="PTHR47099:SF1">
    <property type="entry name" value="METHYLCOBAMIDE:COM METHYLTRANSFERASE MTBA"/>
    <property type="match status" value="1"/>
</dbReference>
<protein>
    <recommendedName>
        <fullName evidence="1">Uroporphyrinogen decarboxylase (URO-D) domain-containing protein</fullName>
    </recommendedName>
</protein>
<sequence length="367" mass="41985">MKEMMTAKDRWLAAMTMRPVDRIPVWAKLGSSYPKYQREPFKNMSILKLQQYVGSDRHEWILPSGRIEFKNGAGMEKSNENGDITIKYITKYGTCVNRRKIDPETESMHPTDMCIKTLEDIKIMTEWYNSSEFVFDKDANDIAKARYAECGQDAVVSEVVVETPFMYYLEYLAGIAEGHILLADYEDEIEALFEAEDRWCQKRVQNEVEHSPADILYIEENTSTTTLSPTQFRKYCVPYLEKYTKMMQDADKLVAYHMCGHLKLLLSDLNQLPNQAQEAFTPPPFGAATLIEGRAECPGKCLIGGCGAGQWVMDDPDKIIAYIEEQLSRLPHHRGIVLTSAGVMPPGCSPETIRQVFDWVKQYPNRN</sequence>
<accession>A0ABY5VML6</accession>
<name>A0ABY5VML6_9FIRM</name>
<dbReference type="SUPFAM" id="SSF51726">
    <property type="entry name" value="UROD/MetE-like"/>
    <property type="match status" value="1"/>
</dbReference>
<keyword evidence="3" id="KW-1185">Reference proteome</keyword>
<dbReference type="Gene3D" id="3.20.20.210">
    <property type="match status" value="1"/>
</dbReference>
<dbReference type="InterPro" id="IPR000257">
    <property type="entry name" value="Uroporphyrinogen_deCOase"/>
</dbReference>
<dbReference type="InterPro" id="IPR052024">
    <property type="entry name" value="Methanogen_methyltrans"/>
</dbReference>
<dbReference type="InterPro" id="IPR038071">
    <property type="entry name" value="UROD/MetE-like_sf"/>
</dbReference>
<organism evidence="2 3">
    <name type="scientific">Ruminococcus gauvreauii</name>
    <dbReference type="NCBI Taxonomy" id="438033"/>
    <lineage>
        <taxon>Bacteria</taxon>
        <taxon>Bacillati</taxon>
        <taxon>Bacillota</taxon>
        <taxon>Clostridia</taxon>
        <taxon>Eubacteriales</taxon>
        <taxon>Oscillospiraceae</taxon>
        <taxon>Ruminococcus</taxon>
    </lineage>
</organism>
<reference evidence="2" key="1">
    <citation type="journal article" date="2022" name="Cell">
        <title>Design, construction, and in vivo augmentation of a complex gut microbiome.</title>
        <authorList>
            <person name="Cheng A.G."/>
            <person name="Ho P.Y."/>
            <person name="Aranda-Diaz A."/>
            <person name="Jain S."/>
            <person name="Yu F.B."/>
            <person name="Meng X."/>
            <person name="Wang M."/>
            <person name="Iakiviak M."/>
            <person name="Nagashima K."/>
            <person name="Zhao A."/>
            <person name="Murugkar P."/>
            <person name="Patil A."/>
            <person name="Atabakhsh K."/>
            <person name="Weakley A."/>
            <person name="Yan J."/>
            <person name="Brumbaugh A.R."/>
            <person name="Higginbottom S."/>
            <person name="Dimas A."/>
            <person name="Shiver A.L."/>
            <person name="Deutschbauer A."/>
            <person name="Neff N."/>
            <person name="Sonnenburg J.L."/>
            <person name="Huang K.C."/>
            <person name="Fischbach M.A."/>
        </authorList>
    </citation>
    <scope>NUCLEOTIDE SEQUENCE</scope>
    <source>
        <strain evidence="2">DSM 19829</strain>
    </source>
</reference>
<dbReference type="Pfam" id="PF01208">
    <property type="entry name" value="URO-D"/>
    <property type="match status" value="1"/>
</dbReference>
<proteinExistence type="predicted"/>
<evidence type="ECO:0000259" key="1">
    <source>
        <dbReference type="Pfam" id="PF01208"/>
    </source>
</evidence>
<dbReference type="RefSeq" id="WP_028530059.1">
    <property type="nucleotide sequence ID" value="NZ_CABLBR010000041.1"/>
</dbReference>
<dbReference type="PANTHER" id="PTHR47099">
    <property type="entry name" value="METHYLCOBAMIDE:COM METHYLTRANSFERASE MTBA"/>
    <property type="match status" value="1"/>
</dbReference>
<evidence type="ECO:0000313" key="3">
    <source>
        <dbReference type="Proteomes" id="UP001060164"/>
    </source>
</evidence>
<evidence type="ECO:0000313" key="2">
    <source>
        <dbReference type="EMBL" id="UWP61384.1"/>
    </source>
</evidence>